<feature type="region of interest" description="Disordered" evidence="1">
    <location>
        <begin position="371"/>
        <end position="390"/>
    </location>
</feature>
<dbReference type="SUPFAM" id="SSF53474">
    <property type="entry name" value="alpha/beta-Hydrolases"/>
    <property type="match status" value="1"/>
</dbReference>
<accession>A0AAV5GT40</accession>
<organism evidence="3 4">
    <name type="scientific">Rhodotorula paludigena</name>
    <dbReference type="NCBI Taxonomy" id="86838"/>
    <lineage>
        <taxon>Eukaryota</taxon>
        <taxon>Fungi</taxon>
        <taxon>Dikarya</taxon>
        <taxon>Basidiomycota</taxon>
        <taxon>Pucciniomycotina</taxon>
        <taxon>Microbotryomycetes</taxon>
        <taxon>Sporidiobolales</taxon>
        <taxon>Sporidiobolaceae</taxon>
        <taxon>Rhodotorula</taxon>
    </lineage>
</organism>
<evidence type="ECO:0000256" key="1">
    <source>
        <dbReference type="SAM" id="MobiDB-lite"/>
    </source>
</evidence>
<feature type="region of interest" description="Disordered" evidence="1">
    <location>
        <begin position="395"/>
        <end position="419"/>
    </location>
</feature>
<sequence>MAAQPTCTTEDLTGPGEHRFFTKSWIPAGQLRAALLFVHGFIERIERYDHVFPKYAEQGIAVFAYDQRGFGRTATYTPKHTQGVTSWAHQFGDIDHFLSHALTQYPSVPFFLYGHSMGGGLVLGYCTRPDRSPLVDRLSGVIASSPLLRQSKAVRAPMFVVRAGSLLGKLSGSLTLKATVTPEHTCRDPVVQKEYAEDPLCKQVGTFRGVADMLLGGERLVRQEYRRFPKDLPLLVVHGEADKVTDCDASREFADKVKNEVGAKDVTFKSFEGFFHEMHNEPGDDKWVEIDYLLSWLNSHIPSAPASAQVTAATPTSPTEALASAPTATTGAATDDAGASAAAAGGASGGVGAEDGVKRDTLPDSRLYAVHPAGAGDASTDEPDRRPLPFRILRGPRMKRQPRPVPDPAPPVGSLSDEDEEALDAVAQPDDSHTFPGVLVPLPLDKRAATDGIDQLAELATAPPTEGPRARVSQRVAASLASAATASAADGDSVAPAQNMPDTTRTVATSDVVSTGLLTRAGSPSSASAEGGGKTATVFETASQGVTITSMVSACVFSATGTV</sequence>
<dbReference type="InterPro" id="IPR029058">
    <property type="entry name" value="AB_hydrolase_fold"/>
</dbReference>
<dbReference type="Gene3D" id="3.40.50.1820">
    <property type="entry name" value="alpha/beta hydrolase"/>
    <property type="match status" value="1"/>
</dbReference>
<evidence type="ECO:0000313" key="4">
    <source>
        <dbReference type="Proteomes" id="UP001342314"/>
    </source>
</evidence>
<protein>
    <recommendedName>
        <fullName evidence="2">Serine aminopeptidase S33 domain-containing protein</fullName>
    </recommendedName>
</protein>
<dbReference type="InterPro" id="IPR051044">
    <property type="entry name" value="MAG_DAG_Lipase"/>
</dbReference>
<proteinExistence type="predicted"/>
<keyword evidence="4" id="KW-1185">Reference proteome</keyword>
<dbReference type="InterPro" id="IPR022742">
    <property type="entry name" value="Hydrolase_4"/>
</dbReference>
<comment type="caution">
    <text evidence="3">The sequence shown here is derived from an EMBL/GenBank/DDBJ whole genome shotgun (WGS) entry which is preliminary data.</text>
</comment>
<dbReference type="InterPro" id="IPR000073">
    <property type="entry name" value="AB_hydrolase_1"/>
</dbReference>
<name>A0AAV5GT40_9BASI</name>
<dbReference type="Pfam" id="PF12146">
    <property type="entry name" value="Hydrolase_4"/>
    <property type="match status" value="1"/>
</dbReference>
<dbReference type="AlphaFoldDB" id="A0AAV5GT40"/>
<evidence type="ECO:0000259" key="2">
    <source>
        <dbReference type="Pfam" id="PF12146"/>
    </source>
</evidence>
<dbReference type="EMBL" id="BQKY01000012">
    <property type="protein sequence ID" value="GJN92681.1"/>
    <property type="molecule type" value="Genomic_DNA"/>
</dbReference>
<feature type="domain" description="Serine aminopeptidase S33" evidence="2">
    <location>
        <begin position="30"/>
        <end position="282"/>
    </location>
</feature>
<dbReference type="PANTHER" id="PTHR11614">
    <property type="entry name" value="PHOSPHOLIPASE-RELATED"/>
    <property type="match status" value="1"/>
</dbReference>
<reference evidence="3 4" key="1">
    <citation type="submission" date="2021-12" db="EMBL/GenBank/DDBJ databases">
        <title>High titer production of polyol ester of fatty acids by Rhodotorula paludigena BS15 towards product separation-free biomass refinery.</title>
        <authorList>
            <person name="Mano J."/>
            <person name="Ono H."/>
            <person name="Tanaka T."/>
            <person name="Naito K."/>
            <person name="Sushida H."/>
            <person name="Ike M."/>
            <person name="Tokuyasu K."/>
            <person name="Kitaoka M."/>
        </authorList>
    </citation>
    <scope>NUCLEOTIDE SEQUENCE [LARGE SCALE GENOMIC DNA]</scope>
    <source>
        <strain evidence="3 4">BS15</strain>
    </source>
</reference>
<evidence type="ECO:0000313" key="3">
    <source>
        <dbReference type="EMBL" id="GJN92681.1"/>
    </source>
</evidence>
<dbReference type="Proteomes" id="UP001342314">
    <property type="component" value="Unassembled WGS sequence"/>
</dbReference>
<feature type="compositionally biased region" description="Polar residues" evidence="1">
    <location>
        <begin position="308"/>
        <end position="319"/>
    </location>
</feature>
<gene>
    <name evidence="3" type="ORF">Rhopal_005716-T1</name>
</gene>
<dbReference type="PRINTS" id="PR00111">
    <property type="entry name" value="ABHYDROLASE"/>
</dbReference>
<feature type="region of interest" description="Disordered" evidence="1">
    <location>
        <begin position="308"/>
        <end position="359"/>
    </location>
</feature>
<feature type="compositionally biased region" description="Low complexity" evidence="1">
    <location>
        <begin position="321"/>
        <end position="345"/>
    </location>
</feature>